<evidence type="ECO:0000256" key="5">
    <source>
        <dbReference type="ARBA" id="ARBA00022741"/>
    </source>
</evidence>
<name>A0A645I8A5_9ZZZZ</name>
<evidence type="ECO:0000256" key="4">
    <source>
        <dbReference type="ARBA" id="ARBA00022723"/>
    </source>
</evidence>
<evidence type="ECO:0000256" key="1">
    <source>
        <dbReference type="ARBA" id="ARBA00001946"/>
    </source>
</evidence>
<dbReference type="GO" id="GO:0004019">
    <property type="term" value="F:adenylosuccinate synthase activity"/>
    <property type="evidence" value="ECO:0007669"/>
    <property type="project" value="UniProtKB-EC"/>
</dbReference>
<dbReference type="EC" id="6.3.4.4" evidence="9"/>
<dbReference type="PANTHER" id="PTHR11846:SF0">
    <property type="entry name" value="ADENYLOSUCCINATE SYNTHETASE"/>
    <property type="match status" value="1"/>
</dbReference>
<comment type="cofactor">
    <cofactor evidence="1">
        <name>Mg(2+)</name>
        <dbReference type="ChEBI" id="CHEBI:18420"/>
    </cofactor>
</comment>
<keyword evidence="3 9" id="KW-0436">Ligase</keyword>
<dbReference type="InterPro" id="IPR001114">
    <property type="entry name" value="Adenylosuccinate_synthetase"/>
</dbReference>
<dbReference type="SUPFAM" id="SSF52540">
    <property type="entry name" value="P-loop containing nucleoside triphosphate hydrolases"/>
    <property type="match status" value="1"/>
</dbReference>
<accession>A0A645I8A5</accession>
<dbReference type="GO" id="GO:0044208">
    <property type="term" value="P:'de novo' AMP biosynthetic process"/>
    <property type="evidence" value="ECO:0007669"/>
    <property type="project" value="TreeGrafter"/>
</dbReference>
<dbReference type="PANTHER" id="PTHR11846">
    <property type="entry name" value="ADENYLOSUCCINATE SYNTHETASE"/>
    <property type="match status" value="1"/>
</dbReference>
<dbReference type="HAMAP" id="MF_00011">
    <property type="entry name" value="Adenylosucc_synth"/>
    <property type="match status" value="1"/>
</dbReference>
<dbReference type="GO" id="GO:0005525">
    <property type="term" value="F:GTP binding"/>
    <property type="evidence" value="ECO:0007669"/>
    <property type="project" value="UniProtKB-KW"/>
</dbReference>
<gene>
    <name evidence="9" type="primary">purA_54</name>
    <name evidence="9" type="ORF">SDC9_192109</name>
</gene>
<dbReference type="Gene3D" id="3.90.170.10">
    <property type="entry name" value="Adenylosuccinate Synthetase, subunit A, domain 3"/>
    <property type="match status" value="1"/>
</dbReference>
<dbReference type="GO" id="GO:0046872">
    <property type="term" value="F:metal ion binding"/>
    <property type="evidence" value="ECO:0007669"/>
    <property type="project" value="UniProtKB-KW"/>
</dbReference>
<reference evidence="9" key="1">
    <citation type="submission" date="2019-08" db="EMBL/GenBank/DDBJ databases">
        <authorList>
            <person name="Kucharzyk K."/>
            <person name="Murdoch R.W."/>
            <person name="Higgins S."/>
            <person name="Loffler F."/>
        </authorList>
    </citation>
    <scope>NUCLEOTIDE SEQUENCE</scope>
</reference>
<evidence type="ECO:0000256" key="2">
    <source>
        <dbReference type="ARBA" id="ARBA00011738"/>
    </source>
</evidence>
<keyword evidence="4" id="KW-0479">Metal-binding</keyword>
<evidence type="ECO:0000256" key="6">
    <source>
        <dbReference type="ARBA" id="ARBA00022755"/>
    </source>
</evidence>
<dbReference type="Pfam" id="PF00709">
    <property type="entry name" value="Adenylsucc_synt"/>
    <property type="match status" value="1"/>
</dbReference>
<sequence length="170" mass="18745">MPGTKIDRVIGVVKAYSTCVGEGPFTAEWFGEEASRLREEGAEYGAATGRPRRVGPMDIVATRYGVTMQGATEVALTKVDILSYMEQIPICTQYELHGEKTDEFPFPAVIAEAKPVIEYMPGWQCDVSGCRNFDDLPKAAQEYILFIEKSIGCRISNISVGASRDAIIRR</sequence>
<comment type="subunit">
    <text evidence="2">Homodimer.</text>
</comment>
<evidence type="ECO:0000256" key="3">
    <source>
        <dbReference type="ARBA" id="ARBA00022598"/>
    </source>
</evidence>
<dbReference type="EMBL" id="VSSQ01103742">
    <property type="protein sequence ID" value="MPN44544.1"/>
    <property type="molecule type" value="Genomic_DNA"/>
</dbReference>
<organism evidence="9">
    <name type="scientific">bioreactor metagenome</name>
    <dbReference type="NCBI Taxonomy" id="1076179"/>
    <lineage>
        <taxon>unclassified sequences</taxon>
        <taxon>metagenomes</taxon>
        <taxon>ecological metagenomes</taxon>
    </lineage>
</organism>
<keyword evidence="8" id="KW-0342">GTP-binding</keyword>
<dbReference type="InterPro" id="IPR042111">
    <property type="entry name" value="Adenylosuccinate_synth_dom3"/>
</dbReference>
<dbReference type="GO" id="GO:0046040">
    <property type="term" value="P:IMP metabolic process"/>
    <property type="evidence" value="ECO:0007669"/>
    <property type="project" value="TreeGrafter"/>
</dbReference>
<comment type="caution">
    <text evidence="9">The sequence shown here is derived from an EMBL/GenBank/DDBJ whole genome shotgun (WGS) entry which is preliminary data.</text>
</comment>
<evidence type="ECO:0000313" key="9">
    <source>
        <dbReference type="EMBL" id="MPN44544.1"/>
    </source>
</evidence>
<keyword evidence="7" id="KW-0460">Magnesium</keyword>
<dbReference type="SMART" id="SM00788">
    <property type="entry name" value="Adenylsucc_synt"/>
    <property type="match status" value="1"/>
</dbReference>
<evidence type="ECO:0000256" key="7">
    <source>
        <dbReference type="ARBA" id="ARBA00022842"/>
    </source>
</evidence>
<dbReference type="InterPro" id="IPR027417">
    <property type="entry name" value="P-loop_NTPase"/>
</dbReference>
<keyword evidence="5" id="KW-0547">Nucleotide-binding</keyword>
<dbReference type="GO" id="GO:0005737">
    <property type="term" value="C:cytoplasm"/>
    <property type="evidence" value="ECO:0007669"/>
    <property type="project" value="TreeGrafter"/>
</dbReference>
<proteinExistence type="inferred from homology"/>
<dbReference type="FunFam" id="3.90.170.10:FF:000001">
    <property type="entry name" value="Adenylosuccinate synthetase"/>
    <property type="match status" value="1"/>
</dbReference>
<keyword evidence="6" id="KW-0658">Purine biosynthesis</keyword>
<protein>
    <submittedName>
        <fullName evidence="9">Adenylosuccinate synthetase</fullName>
        <ecNumber evidence="9">6.3.4.4</ecNumber>
    </submittedName>
</protein>
<dbReference type="AlphaFoldDB" id="A0A645I8A5"/>
<evidence type="ECO:0000256" key="8">
    <source>
        <dbReference type="ARBA" id="ARBA00023134"/>
    </source>
</evidence>